<proteinExistence type="predicted"/>
<keyword evidence="2" id="KW-1185">Reference proteome</keyword>
<gene>
    <name evidence="1" type="ORF">Acr_01g0010980</name>
</gene>
<dbReference type="Proteomes" id="UP000585474">
    <property type="component" value="Unassembled WGS sequence"/>
</dbReference>
<organism evidence="1 2">
    <name type="scientific">Actinidia rufa</name>
    <dbReference type="NCBI Taxonomy" id="165716"/>
    <lineage>
        <taxon>Eukaryota</taxon>
        <taxon>Viridiplantae</taxon>
        <taxon>Streptophyta</taxon>
        <taxon>Embryophyta</taxon>
        <taxon>Tracheophyta</taxon>
        <taxon>Spermatophyta</taxon>
        <taxon>Magnoliopsida</taxon>
        <taxon>eudicotyledons</taxon>
        <taxon>Gunneridae</taxon>
        <taxon>Pentapetalae</taxon>
        <taxon>asterids</taxon>
        <taxon>Ericales</taxon>
        <taxon>Actinidiaceae</taxon>
        <taxon>Actinidia</taxon>
    </lineage>
</organism>
<dbReference type="AlphaFoldDB" id="A0A7J0E5P3"/>
<reference evidence="1 2" key="1">
    <citation type="submission" date="2019-07" db="EMBL/GenBank/DDBJ databases">
        <title>De Novo Assembly of kiwifruit Actinidia rufa.</title>
        <authorList>
            <person name="Sugita-Konishi S."/>
            <person name="Sato K."/>
            <person name="Mori E."/>
            <person name="Abe Y."/>
            <person name="Kisaki G."/>
            <person name="Hamano K."/>
            <person name="Suezawa K."/>
            <person name="Otani M."/>
            <person name="Fukuda T."/>
            <person name="Manabe T."/>
            <person name="Gomi K."/>
            <person name="Tabuchi M."/>
            <person name="Akimitsu K."/>
            <person name="Kataoka I."/>
        </authorList>
    </citation>
    <scope>NUCLEOTIDE SEQUENCE [LARGE SCALE GENOMIC DNA]</scope>
    <source>
        <strain evidence="2">cv. Fuchu</strain>
    </source>
</reference>
<dbReference type="OrthoDB" id="546861at2759"/>
<protein>
    <submittedName>
        <fullName evidence="1">Uncharacterized protein</fullName>
    </submittedName>
</protein>
<sequence>MHNDMIDKLLSTIYIPADSQEQQKLAKELLVGCESIEWHPVVAIAGNLHFDKKVDELDKAIAMEARDPAWYGIDTIELDKRRWTNTARTQKTVVAGEELDGTRTSNLNGMRYEVMRLPNSHQTDRSNQCAAQNNDDFISSESDTQLLLIK</sequence>
<accession>A0A7J0E5P3</accession>
<evidence type="ECO:0000313" key="2">
    <source>
        <dbReference type="Proteomes" id="UP000585474"/>
    </source>
</evidence>
<name>A0A7J0E5P3_9ERIC</name>
<dbReference type="EMBL" id="BJWL01000001">
    <property type="protein sequence ID" value="GFY81289.1"/>
    <property type="molecule type" value="Genomic_DNA"/>
</dbReference>
<comment type="caution">
    <text evidence="1">The sequence shown here is derived from an EMBL/GenBank/DDBJ whole genome shotgun (WGS) entry which is preliminary data.</text>
</comment>
<evidence type="ECO:0000313" key="1">
    <source>
        <dbReference type="EMBL" id="GFY81289.1"/>
    </source>
</evidence>